<protein>
    <recommendedName>
        <fullName evidence="3">Disease resistance protein</fullName>
    </recommendedName>
</protein>
<evidence type="ECO:0000313" key="1">
    <source>
        <dbReference type="EMBL" id="KAG6676242.1"/>
    </source>
</evidence>
<organism evidence="1 2">
    <name type="scientific">Carya illinoinensis</name>
    <name type="common">Pecan</name>
    <dbReference type="NCBI Taxonomy" id="32201"/>
    <lineage>
        <taxon>Eukaryota</taxon>
        <taxon>Viridiplantae</taxon>
        <taxon>Streptophyta</taxon>
        <taxon>Embryophyta</taxon>
        <taxon>Tracheophyta</taxon>
        <taxon>Spermatophyta</taxon>
        <taxon>Magnoliopsida</taxon>
        <taxon>eudicotyledons</taxon>
        <taxon>Gunneridae</taxon>
        <taxon>Pentapetalae</taxon>
        <taxon>rosids</taxon>
        <taxon>fabids</taxon>
        <taxon>Fagales</taxon>
        <taxon>Juglandaceae</taxon>
        <taxon>Carya</taxon>
    </lineage>
</organism>
<reference evidence="1" key="1">
    <citation type="submission" date="2021-01" db="EMBL/GenBank/DDBJ databases">
        <authorList>
            <person name="Lovell J.T."/>
            <person name="Bentley N."/>
            <person name="Bhattarai G."/>
            <person name="Jenkins J.W."/>
            <person name="Sreedasyam A."/>
            <person name="Alarcon Y."/>
            <person name="Bock C."/>
            <person name="Boston L."/>
            <person name="Carlson J."/>
            <person name="Cervantes K."/>
            <person name="Clermont K."/>
            <person name="Krom N."/>
            <person name="Kubenka K."/>
            <person name="Mamidi S."/>
            <person name="Mattison C."/>
            <person name="Monteros M."/>
            <person name="Pisani C."/>
            <person name="Plott C."/>
            <person name="Rajasekar S."/>
            <person name="Rhein H.S."/>
            <person name="Rohla C."/>
            <person name="Song M."/>
            <person name="Hilaire R.S."/>
            <person name="Shu S."/>
            <person name="Wells L."/>
            <person name="Wang X."/>
            <person name="Webber J."/>
            <person name="Heerema R.J."/>
            <person name="Klein P."/>
            <person name="Conner P."/>
            <person name="Grauke L."/>
            <person name="Grimwood J."/>
            <person name="Schmutz J."/>
            <person name="Randall J.J."/>
        </authorList>
    </citation>
    <scope>NUCLEOTIDE SEQUENCE</scope>
    <source>
        <tissue evidence="1">Leaf</tissue>
    </source>
</reference>
<dbReference type="EMBL" id="CM031839">
    <property type="protein sequence ID" value="KAG6676242.1"/>
    <property type="molecule type" value="Genomic_DNA"/>
</dbReference>
<gene>
    <name evidence="1" type="ORF">I3842_15G142400</name>
</gene>
<name>A0A922D2K2_CARIL</name>
<evidence type="ECO:0000313" key="2">
    <source>
        <dbReference type="Proteomes" id="UP000811246"/>
    </source>
</evidence>
<evidence type="ECO:0008006" key="3">
    <source>
        <dbReference type="Google" id="ProtNLM"/>
    </source>
</evidence>
<accession>A0A922D2K2</accession>
<comment type="caution">
    <text evidence="1">The sequence shown here is derived from an EMBL/GenBank/DDBJ whole genome shotgun (WGS) entry which is preliminary data.</text>
</comment>
<dbReference type="Proteomes" id="UP000811246">
    <property type="component" value="Chromosome 15"/>
</dbReference>
<proteinExistence type="predicted"/>
<dbReference type="AlphaFoldDB" id="A0A922D2K2"/>
<sequence>MLMSTIESETSLSGRESVSLPHLNYECSLLSKSGLLMALYYLICNLEDLYQPRSDVISLPTCIKSVFGLKHLVLTDCLHLRALRWIELLNCYKMLVNIANHVENPSLTELQQLKILSLGACSGLGVLRKKVEVGHLNDYFGRIIFPVDAILEWFNHCKEASNNSESREIDIDGSDL</sequence>